<evidence type="ECO:0000256" key="1">
    <source>
        <dbReference type="SAM" id="Phobius"/>
    </source>
</evidence>
<evidence type="ECO:0000313" key="3">
    <source>
        <dbReference type="Proteomes" id="UP000245670"/>
    </source>
</evidence>
<name>A0A2U2JCA6_9FLAO</name>
<keyword evidence="3" id="KW-1185">Reference proteome</keyword>
<protein>
    <recommendedName>
        <fullName evidence="4">RING-type E3 ubiquitin transferase</fullName>
    </recommendedName>
</protein>
<sequence>MIFLTSNFDSSILIFIFITVAIVLIFISYYFGSKQKVLRTLSKLQDKRIMSLKSNEFSRVTGKALHVKTPLLAPYSKRKCIFYSIKIEQKKSSGKNKYWRTIIKEEKAQEFFLEKNGDFVIVKPNQNPKNYLSHLVVDKKTNSGTFKDPTPKFETLLNHYNIKSEGFFGFNKTLRYSEAVIEIGEQITVAGIAKWKSLKEAIDGYSYSKIVELESSDKQKLIITDLPNIKSKKRL</sequence>
<dbReference type="EMBL" id="QFFG01000002">
    <property type="protein sequence ID" value="PWG05970.1"/>
    <property type="molecule type" value="Genomic_DNA"/>
</dbReference>
<reference evidence="2 3" key="1">
    <citation type="submission" date="2018-05" db="EMBL/GenBank/DDBJ databases">
        <title>Polaribacter aquimarinus sp. nov., isolated from sediment in a sediment of sea.</title>
        <authorList>
            <person name="Lu D."/>
        </authorList>
    </citation>
    <scope>NUCLEOTIDE SEQUENCE [LARGE SCALE GENOMIC DNA]</scope>
    <source>
        <strain evidence="2 3">ZY113</strain>
    </source>
</reference>
<dbReference type="Proteomes" id="UP000245670">
    <property type="component" value="Unassembled WGS sequence"/>
</dbReference>
<feature type="transmembrane region" description="Helical" evidence="1">
    <location>
        <begin position="12"/>
        <end position="32"/>
    </location>
</feature>
<comment type="caution">
    <text evidence="2">The sequence shown here is derived from an EMBL/GenBank/DDBJ whole genome shotgun (WGS) entry which is preliminary data.</text>
</comment>
<keyword evidence="1" id="KW-0472">Membrane</keyword>
<keyword evidence="1" id="KW-0812">Transmembrane</keyword>
<gene>
    <name evidence="2" type="ORF">DIS07_05905</name>
</gene>
<proteinExistence type="predicted"/>
<dbReference type="RefSeq" id="WP_109404301.1">
    <property type="nucleotide sequence ID" value="NZ_QFFG01000002.1"/>
</dbReference>
<evidence type="ECO:0000313" key="2">
    <source>
        <dbReference type="EMBL" id="PWG05970.1"/>
    </source>
</evidence>
<keyword evidence="1" id="KW-1133">Transmembrane helix</keyword>
<organism evidence="2 3">
    <name type="scientific">Polaribacter aquimarinus</name>
    <dbReference type="NCBI Taxonomy" id="2100726"/>
    <lineage>
        <taxon>Bacteria</taxon>
        <taxon>Pseudomonadati</taxon>
        <taxon>Bacteroidota</taxon>
        <taxon>Flavobacteriia</taxon>
        <taxon>Flavobacteriales</taxon>
        <taxon>Flavobacteriaceae</taxon>
    </lineage>
</organism>
<evidence type="ECO:0008006" key="4">
    <source>
        <dbReference type="Google" id="ProtNLM"/>
    </source>
</evidence>
<accession>A0A2U2JCA6</accession>
<dbReference type="OrthoDB" id="1116096at2"/>
<dbReference type="AlphaFoldDB" id="A0A2U2JCA6"/>